<proteinExistence type="predicted"/>
<protein>
    <recommendedName>
        <fullName evidence="4">Protein MTH1</fullName>
    </recommendedName>
</protein>
<gene>
    <name evidence="2" type="ORF">OGAPHI_001588</name>
</gene>
<evidence type="ECO:0000256" key="1">
    <source>
        <dbReference type="SAM" id="MobiDB-lite"/>
    </source>
</evidence>
<evidence type="ECO:0000313" key="2">
    <source>
        <dbReference type="EMBL" id="KAH3669467.1"/>
    </source>
</evidence>
<dbReference type="EMBL" id="JAEUBE010000137">
    <property type="protein sequence ID" value="KAH3669467.1"/>
    <property type="molecule type" value="Genomic_DNA"/>
</dbReference>
<name>A0A9P8PCI4_9ASCO</name>
<dbReference type="Pfam" id="PF17235">
    <property type="entry name" value="STD1"/>
    <property type="match status" value="1"/>
</dbReference>
<accession>A0A9P8PCI4</accession>
<reference evidence="2" key="2">
    <citation type="submission" date="2021-01" db="EMBL/GenBank/DDBJ databases">
        <authorList>
            <person name="Schikora-Tamarit M.A."/>
        </authorList>
    </citation>
    <scope>NUCLEOTIDE SEQUENCE</scope>
    <source>
        <strain evidence="2">CBS6075</strain>
    </source>
</reference>
<dbReference type="InterPro" id="IPR035189">
    <property type="entry name" value="Std1/Mth1"/>
</dbReference>
<dbReference type="OrthoDB" id="4081967at2759"/>
<dbReference type="GeneID" id="70233556"/>
<dbReference type="AlphaFoldDB" id="A0A9P8PCI4"/>
<keyword evidence="3" id="KW-1185">Reference proteome</keyword>
<evidence type="ECO:0008006" key="4">
    <source>
        <dbReference type="Google" id="ProtNLM"/>
    </source>
</evidence>
<feature type="region of interest" description="Disordered" evidence="1">
    <location>
        <begin position="32"/>
        <end position="96"/>
    </location>
</feature>
<feature type="compositionally biased region" description="Basic and acidic residues" evidence="1">
    <location>
        <begin position="32"/>
        <end position="43"/>
    </location>
</feature>
<dbReference type="Proteomes" id="UP000769157">
    <property type="component" value="Unassembled WGS sequence"/>
</dbReference>
<organism evidence="2 3">
    <name type="scientific">Ogataea philodendri</name>
    <dbReference type="NCBI Taxonomy" id="1378263"/>
    <lineage>
        <taxon>Eukaryota</taxon>
        <taxon>Fungi</taxon>
        <taxon>Dikarya</taxon>
        <taxon>Ascomycota</taxon>
        <taxon>Saccharomycotina</taxon>
        <taxon>Pichiomycetes</taxon>
        <taxon>Pichiales</taxon>
        <taxon>Pichiaceae</taxon>
        <taxon>Ogataea</taxon>
    </lineage>
</organism>
<comment type="caution">
    <text evidence="2">The sequence shown here is derived from an EMBL/GenBank/DDBJ whole genome shotgun (WGS) entry which is preliminary data.</text>
</comment>
<sequence>MFGYKLFGNNGQELYSTPREFHVKAREDIQRHLQKLQDKKTAKSTEQAQPVPEQEASLTYGSSPLRRAITVSSQDSSDETSIDSEPVQLQRRQTMESAESSLFTQLSQIYSNTTLPTQVSDVPVAHSDQISLAEALPRDFRDYYSPDLQTPRFPNGRPLFTKRNLRDWELNDIRSLLIVDSVRPEWKGKSPLIRLPYVPVTLKIQVLPLDAPDAQYVETLANSDIYEESRFDIEFRQKTANYIVQQARQRHASQFQHQTFMKYEWRNIVENYLLNLAIENQCRYEFKQKVSGLKKAKNQGIRGDEVLYKKVLKNRIELTDEVKFQIWQEVQKSVYKSLESA</sequence>
<reference evidence="2" key="1">
    <citation type="journal article" date="2021" name="Open Biol.">
        <title>Shared evolutionary footprints suggest mitochondrial oxidative damage underlies multiple complex I losses in fungi.</title>
        <authorList>
            <person name="Schikora-Tamarit M.A."/>
            <person name="Marcet-Houben M."/>
            <person name="Nosek J."/>
            <person name="Gabaldon T."/>
        </authorList>
    </citation>
    <scope>NUCLEOTIDE SEQUENCE</scope>
    <source>
        <strain evidence="2">CBS6075</strain>
    </source>
</reference>
<evidence type="ECO:0000313" key="3">
    <source>
        <dbReference type="Proteomes" id="UP000769157"/>
    </source>
</evidence>
<dbReference type="RefSeq" id="XP_046063730.1">
    <property type="nucleotide sequence ID" value="XM_046202366.1"/>
</dbReference>